<dbReference type="EMBL" id="CP106735">
    <property type="protein sequence ID" value="UXX80382.1"/>
    <property type="molecule type" value="Genomic_DNA"/>
</dbReference>
<keyword evidence="2" id="KW-1185">Reference proteome</keyword>
<reference evidence="1" key="1">
    <citation type="submission" date="2022-10" db="EMBL/GenBank/DDBJ databases">
        <title>Comparative genomics and taxonomic characterization of three novel marine species of genus Reichenbachiella exhibiting antioxidant and polysaccharide degradation activities.</title>
        <authorList>
            <person name="Muhammad N."/>
            <person name="Lee Y.-J."/>
            <person name="Ko J."/>
            <person name="Kim S.-G."/>
        </authorList>
    </citation>
    <scope>NUCLEOTIDE SEQUENCE</scope>
    <source>
        <strain evidence="1">Wsw4-B4</strain>
    </source>
</reference>
<evidence type="ECO:0000313" key="2">
    <source>
        <dbReference type="Proteomes" id="UP001062165"/>
    </source>
</evidence>
<name>A0ABY6D2J2_9BACT</name>
<protein>
    <submittedName>
        <fullName evidence="1">DUF3703 domain-containing protein</fullName>
    </submittedName>
</protein>
<proteinExistence type="predicted"/>
<sequence length="131" mass="15384">MKLNFRMPDELKSFYQKEIETYHRALADLDYPKAWHHLERAHIIGQRYAWPHTETHSYMLYLGFRQKKVKEVLGQALRLILGAPFSLIGQIPVGNVGSTRVSMIKRQRIPTDIQAMFSKTNNLNGNFRELR</sequence>
<gene>
    <name evidence="1" type="ORF">N7E81_04620</name>
</gene>
<dbReference type="Proteomes" id="UP001062165">
    <property type="component" value="Chromosome"/>
</dbReference>
<dbReference type="InterPro" id="IPR022172">
    <property type="entry name" value="DUF3703"/>
</dbReference>
<accession>A0ABY6D2J2</accession>
<dbReference type="Pfam" id="PF12487">
    <property type="entry name" value="DUF3703"/>
    <property type="match status" value="1"/>
</dbReference>
<organism evidence="1 2">
    <name type="scientific">Reichenbachiella carrageenanivorans</name>
    <dbReference type="NCBI Taxonomy" id="2979869"/>
    <lineage>
        <taxon>Bacteria</taxon>
        <taxon>Pseudomonadati</taxon>
        <taxon>Bacteroidota</taxon>
        <taxon>Cytophagia</taxon>
        <taxon>Cytophagales</taxon>
        <taxon>Reichenbachiellaceae</taxon>
        <taxon>Reichenbachiella</taxon>
    </lineage>
</organism>
<evidence type="ECO:0000313" key="1">
    <source>
        <dbReference type="EMBL" id="UXX80382.1"/>
    </source>
</evidence>
<dbReference type="RefSeq" id="WP_263052112.1">
    <property type="nucleotide sequence ID" value="NZ_CP106735.1"/>
</dbReference>